<protein>
    <submittedName>
        <fullName evidence="3">Uncharacterized protein</fullName>
    </submittedName>
</protein>
<evidence type="ECO:0000256" key="2">
    <source>
        <dbReference type="SAM" id="Phobius"/>
    </source>
</evidence>
<evidence type="ECO:0000256" key="1">
    <source>
        <dbReference type="SAM" id="MobiDB-lite"/>
    </source>
</evidence>
<feature type="compositionally biased region" description="Basic and acidic residues" evidence="1">
    <location>
        <begin position="11"/>
        <end position="21"/>
    </location>
</feature>
<comment type="caution">
    <text evidence="3">The sequence shown here is derived from an EMBL/GenBank/DDBJ whole genome shotgun (WGS) entry which is preliminary data.</text>
</comment>
<proteinExistence type="predicted"/>
<name>A0AAD3P9S8_NEPGR</name>
<evidence type="ECO:0000313" key="4">
    <source>
        <dbReference type="Proteomes" id="UP001279734"/>
    </source>
</evidence>
<gene>
    <name evidence="3" type="ORF">Nepgr_002281</name>
</gene>
<keyword evidence="2" id="KW-0472">Membrane</keyword>
<reference evidence="3" key="1">
    <citation type="submission" date="2023-05" db="EMBL/GenBank/DDBJ databases">
        <title>Nepenthes gracilis genome sequencing.</title>
        <authorList>
            <person name="Fukushima K."/>
        </authorList>
    </citation>
    <scope>NUCLEOTIDE SEQUENCE</scope>
    <source>
        <strain evidence="3">SING2019-196</strain>
    </source>
</reference>
<organism evidence="3 4">
    <name type="scientific">Nepenthes gracilis</name>
    <name type="common">Slender pitcher plant</name>
    <dbReference type="NCBI Taxonomy" id="150966"/>
    <lineage>
        <taxon>Eukaryota</taxon>
        <taxon>Viridiplantae</taxon>
        <taxon>Streptophyta</taxon>
        <taxon>Embryophyta</taxon>
        <taxon>Tracheophyta</taxon>
        <taxon>Spermatophyta</taxon>
        <taxon>Magnoliopsida</taxon>
        <taxon>eudicotyledons</taxon>
        <taxon>Gunneridae</taxon>
        <taxon>Pentapetalae</taxon>
        <taxon>Caryophyllales</taxon>
        <taxon>Nepenthaceae</taxon>
        <taxon>Nepenthes</taxon>
    </lineage>
</organism>
<keyword evidence="2" id="KW-1133">Transmembrane helix</keyword>
<dbReference type="EMBL" id="BSYO01000002">
    <property type="protein sequence ID" value="GMH00442.1"/>
    <property type="molecule type" value="Genomic_DNA"/>
</dbReference>
<dbReference type="AlphaFoldDB" id="A0AAD3P9S8"/>
<dbReference type="Proteomes" id="UP001279734">
    <property type="component" value="Unassembled WGS sequence"/>
</dbReference>
<keyword evidence="2" id="KW-0812">Transmembrane</keyword>
<sequence length="71" mass="8261">MPPPPPPPLTRENEKDKEKPAEIWDSEAALQRLMMAIVFMFFLFFMEWNESKLRVLFTADAMLPSADFVSL</sequence>
<feature type="transmembrane region" description="Helical" evidence="2">
    <location>
        <begin position="29"/>
        <end position="46"/>
    </location>
</feature>
<accession>A0AAD3P9S8</accession>
<feature type="region of interest" description="Disordered" evidence="1">
    <location>
        <begin position="1"/>
        <end position="21"/>
    </location>
</feature>
<evidence type="ECO:0000313" key="3">
    <source>
        <dbReference type="EMBL" id="GMH00442.1"/>
    </source>
</evidence>
<keyword evidence="4" id="KW-1185">Reference proteome</keyword>